<feature type="transmembrane region" description="Helical" evidence="8">
    <location>
        <begin position="60"/>
        <end position="80"/>
    </location>
</feature>
<feature type="transmembrane region" description="Helical" evidence="8">
    <location>
        <begin position="241"/>
        <end position="268"/>
    </location>
</feature>
<dbReference type="RefSeq" id="WP_130609529.1">
    <property type="nucleotide sequence ID" value="NZ_AP019400.1"/>
</dbReference>
<dbReference type="FunFam" id="1.10.3470.10:FF:000001">
    <property type="entry name" value="Vitamin B12 ABC transporter permease BtuC"/>
    <property type="match status" value="1"/>
</dbReference>
<evidence type="ECO:0000256" key="2">
    <source>
        <dbReference type="ARBA" id="ARBA00007935"/>
    </source>
</evidence>
<evidence type="ECO:0000256" key="5">
    <source>
        <dbReference type="ARBA" id="ARBA00022692"/>
    </source>
</evidence>
<evidence type="ECO:0000256" key="6">
    <source>
        <dbReference type="ARBA" id="ARBA00022989"/>
    </source>
</evidence>
<keyword evidence="6 8" id="KW-1133">Transmembrane helix</keyword>
<dbReference type="CDD" id="cd06550">
    <property type="entry name" value="TM_ABC_iron-siderophores_like"/>
    <property type="match status" value="1"/>
</dbReference>
<dbReference type="SUPFAM" id="SSF81345">
    <property type="entry name" value="ABC transporter involved in vitamin B12 uptake, BtuC"/>
    <property type="match status" value="1"/>
</dbReference>
<name>A0A3T1D695_9BACL</name>
<feature type="transmembrane region" description="Helical" evidence="8">
    <location>
        <begin position="308"/>
        <end position="326"/>
    </location>
</feature>
<comment type="subcellular location">
    <subcellularLocation>
        <location evidence="1">Cell membrane</location>
        <topology evidence="1">Multi-pass membrane protein</topology>
    </subcellularLocation>
</comment>
<accession>A0A3T1D695</accession>
<keyword evidence="5 8" id="KW-0812">Transmembrane</keyword>
<feature type="transmembrane region" description="Helical" evidence="8">
    <location>
        <begin position="198"/>
        <end position="220"/>
    </location>
</feature>
<feature type="transmembrane region" description="Helical" evidence="8">
    <location>
        <begin position="92"/>
        <end position="113"/>
    </location>
</feature>
<dbReference type="EMBL" id="AP019400">
    <property type="protein sequence ID" value="BBI33591.1"/>
    <property type="molecule type" value="Genomic_DNA"/>
</dbReference>
<feature type="transmembrane region" description="Helical" evidence="8">
    <location>
        <begin position="119"/>
        <end position="138"/>
    </location>
</feature>
<feature type="transmembrane region" description="Helical" evidence="8">
    <location>
        <begin position="280"/>
        <end position="299"/>
    </location>
</feature>
<dbReference type="PANTHER" id="PTHR30472">
    <property type="entry name" value="FERRIC ENTEROBACTIN TRANSPORT SYSTEM PERMEASE PROTEIN"/>
    <property type="match status" value="1"/>
</dbReference>
<evidence type="ECO:0000313" key="10">
    <source>
        <dbReference type="Proteomes" id="UP000289856"/>
    </source>
</evidence>
<dbReference type="InterPro" id="IPR000522">
    <property type="entry name" value="ABC_transptr_permease_BtuC"/>
</dbReference>
<dbReference type="AlphaFoldDB" id="A0A3T1D695"/>
<proteinExistence type="inferred from homology"/>
<feature type="transmembrane region" description="Helical" evidence="8">
    <location>
        <begin position="150"/>
        <end position="170"/>
    </location>
</feature>
<gene>
    <name evidence="9" type="primary">yfiZ</name>
    <name evidence="9" type="ORF">KCTCHS21_29900</name>
</gene>
<organism evidence="9 10">
    <name type="scientific">Cohnella abietis</name>
    <dbReference type="NCBI Taxonomy" id="2507935"/>
    <lineage>
        <taxon>Bacteria</taxon>
        <taxon>Bacillati</taxon>
        <taxon>Bacillota</taxon>
        <taxon>Bacilli</taxon>
        <taxon>Bacillales</taxon>
        <taxon>Paenibacillaceae</taxon>
        <taxon>Cohnella</taxon>
    </lineage>
</organism>
<keyword evidence="10" id="KW-1185">Reference proteome</keyword>
<dbReference type="KEGG" id="cohn:KCTCHS21_29900"/>
<keyword evidence="4" id="KW-1003">Cell membrane</keyword>
<reference evidence="9 10" key="1">
    <citation type="submission" date="2019-01" db="EMBL/GenBank/DDBJ databases">
        <title>Complete genome sequence of Cohnella hallensis HS21 isolated from Korean fir (Abies koreana) rhizospheric soil.</title>
        <authorList>
            <person name="Jiang L."/>
            <person name="Kang S.W."/>
            <person name="Kim S."/>
            <person name="Jung J."/>
            <person name="Kim C.Y."/>
            <person name="Kim D.H."/>
            <person name="Kim S.W."/>
            <person name="Lee J."/>
        </authorList>
    </citation>
    <scope>NUCLEOTIDE SEQUENCE [LARGE SCALE GENOMIC DNA]</scope>
    <source>
        <strain evidence="9 10">HS21</strain>
    </source>
</reference>
<protein>
    <submittedName>
        <fullName evidence="9">Putative siderophore transport system permease protein YfiZ</fullName>
    </submittedName>
</protein>
<feature type="transmembrane region" description="Helical" evidence="8">
    <location>
        <begin position="12"/>
        <end position="32"/>
    </location>
</feature>
<keyword evidence="3" id="KW-0813">Transport</keyword>
<evidence type="ECO:0000256" key="3">
    <source>
        <dbReference type="ARBA" id="ARBA00022448"/>
    </source>
</evidence>
<dbReference type="PANTHER" id="PTHR30472:SF65">
    <property type="entry name" value="SIDEROPHORE TRANSPORT SYSTEM PERMEASE PROTEIN YFIZ-RELATED"/>
    <property type="match status" value="1"/>
</dbReference>
<dbReference type="GO" id="GO:0022857">
    <property type="term" value="F:transmembrane transporter activity"/>
    <property type="evidence" value="ECO:0007669"/>
    <property type="project" value="InterPro"/>
</dbReference>
<comment type="similarity">
    <text evidence="2">Belongs to the binding-protein-dependent transport system permease family. FecCD subfamily.</text>
</comment>
<dbReference type="OrthoDB" id="9811721at2"/>
<keyword evidence="7 8" id="KW-0472">Membrane</keyword>
<dbReference type="Proteomes" id="UP000289856">
    <property type="component" value="Chromosome"/>
</dbReference>
<evidence type="ECO:0000256" key="7">
    <source>
        <dbReference type="ARBA" id="ARBA00023136"/>
    </source>
</evidence>
<dbReference type="GO" id="GO:0033214">
    <property type="term" value="P:siderophore-iron import into cell"/>
    <property type="evidence" value="ECO:0007669"/>
    <property type="project" value="TreeGrafter"/>
</dbReference>
<dbReference type="Gene3D" id="1.10.3470.10">
    <property type="entry name" value="ABC transporter involved in vitamin B12 uptake, BtuC"/>
    <property type="match status" value="1"/>
</dbReference>
<evidence type="ECO:0000256" key="4">
    <source>
        <dbReference type="ARBA" id="ARBA00022475"/>
    </source>
</evidence>
<dbReference type="Pfam" id="PF01032">
    <property type="entry name" value="FecCD"/>
    <property type="match status" value="1"/>
</dbReference>
<evidence type="ECO:0000256" key="8">
    <source>
        <dbReference type="SAM" id="Phobius"/>
    </source>
</evidence>
<sequence>MLHNTTWKWIGLLIATVLAILLFGASVVFGYADTSWHTVKEAFTAFNGSNEHIIIRDLRIPRACIALLVGAALAASGALMQAITRNPMASPGILGVNAGGGFFVVAGISLFSAGSVMSMVWLAFAGAAFAAVSIYVVAQVGKGGITPLKLTLAGATLAALFTSFTTALLIGDERTLDVVLFWLAGSVQGKSLEQLTTVLPFLLVGYVMVLLMGRSLNLYAMGEQLAKGLGQRVQGLKVMSLLAVIVLAGSSVAVAGPIGFVGLVIPHIVRALVGPDHRWVIPYCLVLGGSLLLAADLGARFIAFPKEVPVGVMTALVGAPFFIYLARRGMGPK</sequence>
<evidence type="ECO:0000256" key="1">
    <source>
        <dbReference type="ARBA" id="ARBA00004651"/>
    </source>
</evidence>
<dbReference type="InterPro" id="IPR037294">
    <property type="entry name" value="ABC_BtuC-like"/>
</dbReference>
<evidence type="ECO:0000313" key="9">
    <source>
        <dbReference type="EMBL" id="BBI33591.1"/>
    </source>
</evidence>
<dbReference type="GO" id="GO:0005886">
    <property type="term" value="C:plasma membrane"/>
    <property type="evidence" value="ECO:0007669"/>
    <property type="project" value="UniProtKB-SubCell"/>
</dbReference>